<evidence type="ECO:0000256" key="1">
    <source>
        <dbReference type="ARBA" id="ARBA00000915"/>
    </source>
</evidence>
<comment type="caution">
    <text evidence="18">The sequence shown here is derived from an EMBL/GenBank/DDBJ whole genome shotgun (WGS) entry which is preliminary data.</text>
</comment>
<dbReference type="InterPro" id="IPR018198">
    <property type="entry name" value="ATP_PRibTrfase_CS"/>
</dbReference>
<dbReference type="GO" id="GO:0005737">
    <property type="term" value="C:cytoplasm"/>
    <property type="evidence" value="ECO:0007669"/>
    <property type="project" value="UniProtKB-SubCell"/>
</dbReference>
<proteinExistence type="inferred from homology"/>
<dbReference type="HAMAP" id="MF_00079">
    <property type="entry name" value="HisG_Long"/>
    <property type="match status" value="1"/>
</dbReference>
<evidence type="ECO:0000256" key="5">
    <source>
        <dbReference type="ARBA" id="ARBA00011946"/>
    </source>
</evidence>
<dbReference type="EC" id="2.4.2.17" evidence="5 16"/>
<evidence type="ECO:0000256" key="15">
    <source>
        <dbReference type="ARBA" id="ARBA00024861"/>
    </source>
</evidence>
<evidence type="ECO:0000259" key="17">
    <source>
        <dbReference type="Pfam" id="PF01634"/>
    </source>
</evidence>
<keyword evidence="9 16" id="KW-0328">Glycosyltransferase</keyword>
<dbReference type="GO" id="GO:0005524">
    <property type="term" value="F:ATP binding"/>
    <property type="evidence" value="ECO:0007669"/>
    <property type="project" value="UniProtKB-KW"/>
</dbReference>
<keyword evidence="7 16" id="KW-0963">Cytoplasm</keyword>
<keyword evidence="8 16" id="KW-0028">Amino-acid biosynthesis</keyword>
<evidence type="ECO:0000256" key="16">
    <source>
        <dbReference type="HAMAP-Rule" id="MF_00079"/>
    </source>
</evidence>
<keyword evidence="16" id="KW-0460">Magnesium</keyword>
<evidence type="ECO:0000313" key="19">
    <source>
        <dbReference type="Proteomes" id="UP000462066"/>
    </source>
</evidence>
<dbReference type="InterPro" id="IPR015867">
    <property type="entry name" value="N-reg_PII/ATP_PRibTrfase_C"/>
</dbReference>
<comment type="pathway">
    <text evidence="3 16">Amino-acid biosynthesis; L-histidine biosynthesis; L-histidine from 5-phospho-alpha-D-ribose 1-diphosphate: step 1/9.</text>
</comment>
<comment type="subcellular location">
    <subcellularLocation>
        <location evidence="2 16">Cytoplasm</location>
    </subcellularLocation>
</comment>
<protein>
    <recommendedName>
        <fullName evidence="6 16">ATP phosphoribosyltransferase</fullName>
        <shortName evidence="16">ATP-PRT</shortName>
        <shortName evidence="16">ATP-PRTase</shortName>
        <ecNumber evidence="5 16">2.4.2.17</ecNumber>
    </recommendedName>
</protein>
<keyword evidence="10 16" id="KW-0808">Transferase</keyword>
<evidence type="ECO:0000313" key="18">
    <source>
        <dbReference type="EMBL" id="KAF1687607.1"/>
    </source>
</evidence>
<keyword evidence="13 16" id="KW-0067">ATP-binding</keyword>
<dbReference type="InterPro" id="IPR020621">
    <property type="entry name" value="ATP-PRT_HisG_long"/>
</dbReference>
<dbReference type="InterPro" id="IPR013115">
    <property type="entry name" value="HisG_C"/>
</dbReference>
<dbReference type="PANTHER" id="PTHR21403">
    <property type="entry name" value="ATP PHOSPHORIBOSYLTRANSFERASE ATP-PRTASE"/>
    <property type="match status" value="1"/>
</dbReference>
<name>A0A7V8GPG2_9GAMM</name>
<comment type="catalytic activity">
    <reaction evidence="1 16">
        <text>1-(5-phospho-beta-D-ribosyl)-ATP + diphosphate = 5-phospho-alpha-D-ribose 1-diphosphate + ATP</text>
        <dbReference type="Rhea" id="RHEA:18473"/>
        <dbReference type="ChEBI" id="CHEBI:30616"/>
        <dbReference type="ChEBI" id="CHEBI:33019"/>
        <dbReference type="ChEBI" id="CHEBI:58017"/>
        <dbReference type="ChEBI" id="CHEBI:73183"/>
        <dbReference type="EC" id="2.4.2.17"/>
    </reaction>
</comment>
<accession>A0A7V8GPG2</accession>
<evidence type="ECO:0000256" key="10">
    <source>
        <dbReference type="ARBA" id="ARBA00022679"/>
    </source>
</evidence>
<evidence type="ECO:0000256" key="13">
    <source>
        <dbReference type="ARBA" id="ARBA00022840"/>
    </source>
</evidence>
<evidence type="ECO:0000256" key="8">
    <source>
        <dbReference type="ARBA" id="ARBA00022605"/>
    </source>
</evidence>
<keyword evidence="12 16" id="KW-0547">Nucleotide-binding</keyword>
<dbReference type="Gene3D" id="3.30.70.120">
    <property type="match status" value="1"/>
</dbReference>
<evidence type="ECO:0000256" key="2">
    <source>
        <dbReference type="ARBA" id="ARBA00004496"/>
    </source>
</evidence>
<gene>
    <name evidence="16" type="primary">hisG</name>
    <name evidence="18" type="ORF">B1992_02815</name>
</gene>
<dbReference type="GO" id="GO:0000105">
    <property type="term" value="P:L-histidine biosynthetic process"/>
    <property type="evidence" value="ECO:0007669"/>
    <property type="project" value="UniProtKB-UniRule"/>
</dbReference>
<dbReference type="RefSeq" id="WP_162309936.1">
    <property type="nucleotide sequence ID" value="NZ_JACHGU010000002.1"/>
</dbReference>
<evidence type="ECO:0000256" key="3">
    <source>
        <dbReference type="ARBA" id="ARBA00004667"/>
    </source>
</evidence>
<dbReference type="EMBL" id="MWIP01000002">
    <property type="protein sequence ID" value="KAF1687607.1"/>
    <property type="molecule type" value="Genomic_DNA"/>
</dbReference>
<keyword evidence="11 16" id="KW-0479">Metal-binding</keyword>
<evidence type="ECO:0000256" key="4">
    <source>
        <dbReference type="ARBA" id="ARBA00007955"/>
    </source>
</evidence>
<dbReference type="Pfam" id="PF01634">
    <property type="entry name" value="HisG"/>
    <property type="match status" value="1"/>
</dbReference>
<dbReference type="InterPro" id="IPR013820">
    <property type="entry name" value="ATP_PRibTrfase_cat"/>
</dbReference>
<sequence length="305" mass="33194">MNPTLGTATRDRLRIAIQKSGRLAEPARKLLAACGLSWRESRDKLFCYGETLPVDLLLVRDDDIPGLIADGVCDLGVVGRNELDEQAGARARNGLPQAYRELRGLGFGQCRLMLAVPEDWEWSGPEQLKGRGLRIATSYPAILAQWLQRQGIDAQVVELSGSVEIAPRLGTAELICDLVSSGATLLANQLKPVENLLDSEAVLAGPAHGFDDARAGLAQMLLRRVDGVLQLKDRKLLMFSARRESLPELERLLQDAGPLVQLPGANGSLSLQTMCEGAVSWQQLEDLERAGARELMVLTVERSLA</sequence>
<evidence type="ECO:0000256" key="14">
    <source>
        <dbReference type="ARBA" id="ARBA00023102"/>
    </source>
</evidence>
<keyword evidence="19" id="KW-1185">Reference proteome</keyword>
<dbReference type="GO" id="GO:0000287">
    <property type="term" value="F:magnesium ion binding"/>
    <property type="evidence" value="ECO:0007669"/>
    <property type="project" value="UniProtKB-UniRule"/>
</dbReference>
<dbReference type="FunFam" id="3.40.190.10:FF:000008">
    <property type="entry name" value="ATP phosphoribosyltransferase"/>
    <property type="match status" value="1"/>
</dbReference>
<evidence type="ECO:0000256" key="6">
    <source>
        <dbReference type="ARBA" id="ARBA00020998"/>
    </source>
</evidence>
<dbReference type="Proteomes" id="UP000462066">
    <property type="component" value="Unassembled WGS sequence"/>
</dbReference>
<keyword evidence="14 16" id="KW-0368">Histidine biosynthesis</keyword>
<comment type="activity regulation">
    <text evidence="16">Feedback inhibited by histidine.</text>
</comment>
<dbReference type="UniPathway" id="UPA00031">
    <property type="reaction ID" value="UER00006"/>
</dbReference>
<dbReference type="PROSITE" id="PS01316">
    <property type="entry name" value="ATP_P_PHORIBOSYLTR"/>
    <property type="match status" value="1"/>
</dbReference>
<comment type="function">
    <text evidence="15 16">Catalyzes the condensation of ATP and 5-phosphoribose 1-diphosphate to form N'-(5'-phosphoribosyl)-ATP (PR-ATP). Has a crucial role in the pathway because the rate of histidine biosynthesis seems to be controlled primarily by regulation of HisG enzymatic activity.</text>
</comment>
<comment type="similarity">
    <text evidence="4 16">Belongs to the ATP phosphoribosyltransferase family. Long subfamily.</text>
</comment>
<dbReference type="NCBIfam" id="TIGR00070">
    <property type="entry name" value="hisG"/>
    <property type="match status" value="1"/>
</dbReference>
<dbReference type="InterPro" id="IPR001348">
    <property type="entry name" value="ATP_PRibTrfase_HisG"/>
</dbReference>
<feature type="domain" description="ATP phosphoribosyltransferase catalytic" evidence="17">
    <location>
        <begin position="60"/>
        <end position="221"/>
    </location>
</feature>
<dbReference type="NCBIfam" id="TIGR03455">
    <property type="entry name" value="HisG_C-term"/>
    <property type="match status" value="1"/>
</dbReference>
<evidence type="ECO:0000256" key="12">
    <source>
        <dbReference type="ARBA" id="ARBA00022741"/>
    </source>
</evidence>
<evidence type="ECO:0000256" key="7">
    <source>
        <dbReference type="ARBA" id="ARBA00022490"/>
    </source>
</evidence>
<evidence type="ECO:0000256" key="9">
    <source>
        <dbReference type="ARBA" id="ARBA00022676"/>
    </source>
</evidence>
<dbReference type="AlphaFoldDB" id="A0A7V8GPG2"/>
<dbReference type="Gene3D" id="3.40.190.10">
    <property type="entry name" value="Periplasmic binding protein-like II"/>
    <property type="match status" value="2"/>
</dbReference>
<dbReference type="PANTHER" id="PTHR21403:SF8">
    <property type="entry name" value="ATP PHOSPHORIBOSYLTRANSFERASE"/>
    <property type="match status" value="1"/>
</dbReference>
<dbReference type="SUPFAM" id="SSF53850">
    <property type="entry name" value="Periplasmic binding protein-like II"/>
    <property type="match status" value="1"/>
</dbReference>
<dbReference type="GO" id="GO:0003879">
    <property type="term" value="F:ATP phosphoribosyltransferase activity"/>
    <property type="evidence" value="ECO:0007669"/>
    <property type="project" value="UniProtKB-UniRule"/>
</dbReference>
<evidence type="ECO:0000256" key="11">
    <source>
        <dbReference type="ARBA" id="ARBA00022723"/>
    </source>
</evidence>
<organism evidence="18 19">
    <name type="scientific">Pseudoxanthomonas broegbernensis</name>
    <dbReference type="NCBI Taxonomy" id="83619"/>
    <lineage>
        <taxon>Bacteria</taxon>
        <taxon>Pseudomonadati</taxon>
        <taxon>Pseudomonadota</taxon>
        <taxon>Gammaproteobacteria</taxon>
        <taxon>Lysobacterales</taxon>
        <taxon>Lysobacteraceae</taxon>
        <taxon>Pseudoxanthomonas</taxon>
    </lineage>
</organism>
<comment type="cofactor">
    <cofactor evidence="16">
        <name>Mg(2+)</name>
        <dbReference type="ChEBI" id="CHEBI:18420"/>
    </cofactor>
</comment>
<reference evidence="18 19" key="1">
    <citation type="submission" date="2017-10" db="EMBL/GenBank/DDBJ databases">
        <title>Whole genome sequencing of Pseudoxanthomonas broegbernensis DSM 12573(T).</title>
        <authorList>
            <person name="Kumar S."/>
            <person name="Bansal K."/>
            <person name="Kaur A."/>
            <person name="Patil P."/>
            <person name="Sharma S."/>
            <person name="Patil P.B."/>
        </authorList>
    </citation>
    <scope>NUCLEOTIDE SEQUENCE [LARGE SCALE GENOMIC DNA]</scope>
    <source>
        <strain evidence="18 19">DSM 12573</strain>
    </source>
</reference>